<sequence length="85" mass="9048">MCPVLGALLSVDMKQGIAIPRGCTLRGLVLDAERIAGWSELVVDVDCRELVACWLAEITSPVSSKMAVLWVLTSSPAAENPPVQV</sequence>
<organism evidence="1 2">
    <name type="scientific">Potamilus streckersoni</name>
    <dbReference type="NCBI Taxonomy" id="2493646"/>
    <lineage>
        <taxon>Eukaryota</taxon>
        <taxon>Metazoa</taxon>
        <taxon>Spiralia</taxon>
        <taxon>Lophotrochozoa</taxon>
        <taxon>Mollusca</taxon>
        <taxon>Bivalvia</taxon>
        <taxon>Autobranchia</taxon>
        <taxon>Heteroconchia</taxon>
        <taxon>Palaeoheterodonta</taxon>
        <taxon>Unionida</taxon>
        <taxon>Unionoidea</taxon>
        <taxon>Unionidae</taxon>
        <taxon>Ambleminae</taxon>
        <taxon>Lampsilini</taxon>
        <taxon>Potamilus</taxon>
    </lineage>
</organism>
<name>A0AAE0SVX9_9BIVA</name>
<reference evidence="1" key="2">
    <citation type="journal article" date="2021" name="Genome Biol. Evol.">
        <title>Developing a high-quality reference genome for a parasitic bivalve with doubly uniparental inheritance (Bivalvia: Unionida).</title>
        <authorList>
            <person name="Smith C.H."/>
        </authorList>
    </citation>
    <scope>NUCLEOTIDE SEQUENCE</scope>
    <source>
        <strain evidence="1">CHS0354</strain>
        <tissue evidence="1">Mantle</tissue>
    </source>
</reference>
<accession>A0AAE0SVX9</accession>
<dbReference type="Proteomes" id="UP001195483">
    <property type="component" value="Unassembled WGS sequence"/>
</dbReference>
<comment type="caution">
    <text evidence="1">The sequence shown here is derived from an EMBL/GenBank/DDBJ whole genome shotgun (WGS) entry which is preliminary data.</text>
</comment>
<dbReference type="AlphaFoldDB" id="A0AAE0SVX9"/>
<evidence type="ECO:0000313" key="1">
    <source>
        <dbReference type="EMBL" id="KAK3599180.1"/>
    </source>
</evidence>
<reference evidence="1" key="3">
    <citation type="submission" date="2023-05" db="EMBL/GenBank/DDBJ databases">
        <authorList>
            <person name="Smith C.H."/>
        </authorList>
    </citation>
    <scope>NUCLEOTIDE SEQUENCE</scope>
    <source>
        <strain evidence="1">CHS0354</strain>
        <tissue evidence="1">Mantle</tissue>
    </source>
</reference>
<dbReference type="EMBL" id="JAEAOA010002344">
    <property type="protein sequence ID" value="KAK3599180.1"/>
    <property type="molecule type" value="Genomic_DNA"/>
</dbReference>
<proteinExistence type="predicted"/>
<reference evidence="1" key="1">
    <citation type="journal article" date="2021" name="Genome Biol. Evol.">
        <title>A High-Quality Reference Genome for a Parasitic Bivalve with Doubly Uniparental Inheritance (Bivalvia: Unionida).</title>
        <authorList>
            <person name="Smith C.H."/>
        </authorList>
    </citation>
    <scope>NUCLEOTIDE SEQUENCE</scope>
    <source>
        <strain evidence="1">CHS0354</strain>
    </source>
</reference>
<evidence type="ECO:0000313" key="2">
    <source>
        <dbReference type="Proteomes" id="UP001195483"/>
    </source>
</evidence>
<protein>
    <submittedName>
        <fullName evidence="1">Uncharacterized protein</fullName>
    </submittedName>
</protein>
<keyword evidence="2" id="KW-1185">Reference proteome</keyword>
<gene>
    <name evidence="1" type="ORF">CHS0354_041021</name>
</gene>